<organism evidence="2 3">
    <name type="scientific">Candidatus Falkowbacteria bacterium RIFOXYA2_FULL_38_12</name>
    <dbReference type="NCBI Taxonomy" id="1797993"/>
    <lineage>
        <taxon>Bacteria</taxon>
        <taxon>Candidatus Falkowiibacteriota</taxon>
    </lineage>
</organism>
<feature type="domain" description="Nudix hydrolase" evidence="1">
    <location>
        <begin position="19"/>
        <end position="148"/>
    </location>
</feature>
<dbReference type="Gene3D" id="3.90.79.10">
    <property type="entry name" value="Nucleoside Triphosphate Pyrophosphohydrolase"/>
    <property type="match status" value="1"/>
</dbReference>
<proteinExistence type="predicted"/>
<dbReference type="SUPFAM" id="SSF55811">
    <property type="entry name" value="Nudix"/>
    <property type="match status" value="1"/>
</dbReference>
<dbReference type="EMBL" id="MFGA01000023">
    <property type="protein sequence ID" value="OGF20477.1"/>
    <property type="molecule type" value="Genomic_DNA"/>
</dbReference>
<dbReference type="Pfam" id="PF00293">
    <property type="entry name" value="NUDIX"/>
    <property type="match status" value="1"/>
</dbReference>
<protein>
    <recommendedName>
        <fullName evidence="1">Nudix hydrolase domain-containing protein</fullName>
    </recommendedName>
</protein>
<reference evidence="2 3" key="1">
    <citation type="journal article" date="2016" name="Nat. Commun.">
        <title>Thousands of microbial genomes shed light on interconnected biogeochemical processes in an aquifer system.</title>
        <authorList>
            <person name="Anantharaman K."/>
            <person name="Brown C.T."/>
            <person name="Hug L.A."/>
            <person name="Sharon I."/>
            <person name="Castelle C.J."/>
            <person name="Probst A.J."/>
            <person name="Thomas B.C."/>
            <person name="Singh A."/>
            <person name="Wilkins M.J."/>
            <person name="Karaoz U."/>
            <person name="Brodie E.L."/>
            <person name="Williams K.H."/>
            <person name="Hubbard S.S."/>
            <person name="Banfield J.F."/>
        </authorList>
    </citation>
    <scope>NUCLEOTIDE SEQUENCE [LARGE SCALE GENOMIC DNA]</scope>
</reference>
<name>A0A1F5S1A2_9BACT</name>
<dbReference type="Proteomes" id="UP000177407">
    <property type="component" value="Unassembled WGS sequence"/>
</dbReference>
<evidence type="ECO:0000259" key="1">
    <source>
        <dbReference type="PROSITE" id="PS51462"/>
    </source>
</evidence>
<evidence type="ECO:0000313" key="2">
    <source>
        <dbReference type="EMBL" id="OGF20477.1"/>
    </source>
</evidence>
<dbReference type="AlphaFoldDB" id="A0A1F5S1A2"/>
<comment type="caution">
    <text evidence="2">The sequence shown here is derived from an EMBL/GenBank/DDBJ whole genome shotgun (WGS) entry which is preliminary data.</text>
</comment>
<accession>A0A1F5S1A2</accession>
<dbReference type="InterPro" id="IPR000086">
    <property type="entry name" value="NUDIX_hydrolase_dom"/>
</dbReference>
<evidence type="ECO:0000313" key="3">
    <source>
        <dbReference type="Proteomes" id="UP000177407"/>
    </source>
</evidence>
<sequence>MELLKEIKDKNYSDDTTWKTRDASRAVLFDENSLVPLLFVSKYNYHKLPGGGIDEGEDKIDALKRECLEEVGSKIEVIGEVGKIIEFKSRVNLKQVSYCYYGRIVSKGKPNFTEEELGRGIKIVWVPLKDAIVRIKNDKPNNCDGPFSFIRERDLEFLKKAEQIVTGGASIDKKV</sequence>
<dbReference type="PROSITE" id="PS51462">
    <property type="entry name" value="NUDIX"/>
    <property type="match status" value="1"/>
</dbReference>
<gene>
    <name evidence="2" type="ORF">A2257_03890</name>
</gene>
<dbReference type="InterPro" id="IPR015797">
    <property type="entry name" value="NUDIX_hydrolase-like_dom_sf"/>
</dbReference>